<protein>
    <submittedName>
        <fullName evidence="2">Uncharacterized protein</fullName>
    </submittedName>
</protein>
<dbReference type="Proteomes" id="UP001151760">
    <property type="component" value="Unassembled WGS sequence"/>
</dbReference>
<name>A0ABQ4ZVH3_9ASTR</name>
<proteinExistence type="predicted"/>
<keyword evidence="3" id="KW-1185">Reference proteome</keyword>
<reference evidence="2" key="1">
    <citation type="journal article" date="2022" name="Int. J. Mol. Sci.">
        <title>Draft Genome of Tanacetum Coccineum: Genomic Comparison of Closely Related Tanacetum-Family Plants.</title>
        <authorList>
            <person name="Yamashiro T."/>
            <person name="Shiraishi A."/>
            <person name="Nakayama K."/>
            <person name="Satake H."/>
        </authorList>
    </citation>
    <scope>NUCLEOTIDE SEQUENCE</scope>
</reference>
<comment type="caution">
    <text evidence="2">The sequence shown here is derived from an EMBL/GenBank/DDBJ whole genome shotgun (WGS) entry which is preliminary data.</text>
</comment>
<gene>
    <name evidence="2" type="ORF">Tco_0801257</name>
</gene>
<feature type="compositionally biased region" description="Polar residues" evidence="1">
    <location>
        <begin position="257"/>
        <end position="267"/>
    </location>
</feature>
<evidence type="ECO:0000313" key="2">
    <source>
        <dbReference type="EMBL" id="GJS94289.1"/>
    </source>
</evidence>
<organism evidence="2 3">
    <name type="scientific">Tanacetum coccineum</name>
    <dbReference type="NCBI Taxonomy" id="301880"/>
    <lineage>
        <taxon>Eukaryota</taxon>
        <taxon>Viridiplantae</taxon>
        <taxon>Streptophyta</taxon>
        <taxon>Embryophyta</taxon>
        <taxon>Tracheophyta</taxon>
        <taxon>Spermatophyta</taxon>
        <taxon>Magnoliopsida</taxon>
        <taxon>eudicotyledons</taxon>
        <taxon>Gunneridae</taxon>
        <taxon>Pentapetalae</taxon>
        <taxon>asterids</taxon>
        <taxon>campanulids</taxon>
        <taxon>Asterales</taxon>
        <taxon>Asteraceae</taxon>
        <taxon>Asteroideae</taxon>
        <taxon>Anthemideae</taxon>
        <taxon>Anthemidinae</taxon>
        <taxon>Tanacetum</taxon>
    </lineage>
</organism>
<reference evidence="2" key="2">
    <citation type="submission" date="2022-01" db="EMBL/GenBank/DDBJ databases">
        <authorList>
            <person name="Yamashiro T."/>
            <person name="Shiraishi A."/>
            <person name="Satake H."/>
            <person name="Nakayama K."/>
        </authorList>
    </citation>
    <scope>NUCLEOTIDE SEQUENCE</scope>
</reference>
<sequence>MINQEQERDVGCDVRERMDGKWMKFIKMECETMEQPTTSPKLGKDHMEQRMFAQLGYRKKKWGMRMNEGLWVLFIGLETSFEVLATSFDATARKEETRDHVKFFLIKILKIFVVEEVLFSEEVAVLKREVACKDYEKNVLKSECEKVKQEKDGIEFKIEKFDKTSKDLDQLLGSQITEKSKKGLGYSAVPPPHPLIYNIPKKLDLSYSGLDEFKEHEFKGYGPENSEQESNVVCDKKSDNSKENSEESLVEEQVSQDTSSFVESSPNVDKETVFPINKKINCDNHQRQGIISRNNYNRVDAKTTHPSVHKNMSPRAVLLKTGLTPLNTVRPVNTAHPKSVVHSAKSKSHFSKQAQSTAQRPFYKQTTLTRRSVHTAKRHYYTGRPRAINTARARHNMMIKELLTVDAQGTLLGT</sequence>
<dbReference type="EMBL" id="BQNB010011720">
    <property type="protein sequence ID" value="GJS94289.1"/>
    <property type="molecule type" value="Genomic_DNA"/>
</dbReference>
<evidence type="ECO:0000313" key="3">
    <source>
        <dbReference type="Proteomes" id="UP001151760"/>
    </source>
</evidence>
<feature type="region of interest" description="Disordered" evidence="1">
    <location>
        <begin position="218"/>
        <end position="268"/>
    </location>
</feature>
<feature type="region of interest" description="Disordered" evidence="1">
    <location>
        <begin position="338"/>
        <end position="360"/>
    </location>
</feature>
<accession>A0ABQ4ZVH3</accession>
<feature type="compositionally biased region" description="Basic and acidic residues" evidence="1">
    <location>
        <begin position="234"/>
        <end position="245"/>
    </location>
</feature>
<evidence type="ECO:0000256" key="1">
    <source>
        <dbReference type="SAM" id="MobiDB-lite"/>
    </source>
</evidence>